<name>A0A7U2F8R6_PHANO</name>
<keyword evidence="2" id="KW-1185">Reference proteome</keyword>
<gene>
    <name evidence="1" type="ORF">JI435_045380</name>
</gene>
<dbReference type="EMBL" id="CP069030">
    <property type="protein sequence ID" value="QRC98479.1"/>
    <property type="molecule type" value="Genomic_DNA"/>
</dbReference>
<sequence length="122" mass="13758">MLCRNRCIVTSGPQARSIDPRKDIIAHVPLFFLRSDDGSSHAFRMIIREEDRIRQRCFRSKSSTRRTCQEKPTLVVSSTGQLFLCSFHCRKPVGPGTFGVGGSPLPLSCRGKHGNRQTEARR</sequence>
<evidence type="ECO:0000313" key="2">
    <source>
        <dbReference type="Proteomes" id="UP000663193"/>
    </source>
</evidence>
<dbReference type="AlphaFoldDB" id="A0A7U2F8R6"/>
<dbReference type="VEuPathDB" id="FungiDB:JI435_045380"/>
<protein>
    <submittedName>
        <fullName evidence="1">Uncharacterized protein</fullName>
    </submittedName>
</protein>
<organism evidence="1 2">
    <name type="scientific">Phaeosphaeria nodorum (strain SN15 / ATCC MYA-4574 / FGSC 10173)</name>
    <name type="common">Glume blotch fungus</name>
    <name type="synonym">Parastagonospora nodorum</name>
    <dbReference type="NCBI Taxonomy" id="321614"/>
    <lineage>
        <taxon>Eukaryota</taxon>
        <taxon>Fungi</taxon>
        <taxon>Dikarya</taxon>
        <taxon>Ascomycota</taxon>
        <taxon>Pezizomycotina</taxon>
        <taxon>Dothideomycetes</taxon>
        <taxon>Pleosporomycetidae</taxon>
        <taxon>Pleosporales</taxon>
        <taxon>Pleosporineae</taxon>
        <taxon>Phaeosphaeriaceae</taxon>
        <taxon>Parastagonospora</taxon>
    </lineage>
</organism>
<proteinExistence type="predicted"/>
<accession>A0A7U2F8R6</accession>
<reference evidence="2" key="1">
    <citation type="journal article" date="2021" name="BMC Genomics">
        <title>Chromosome-level genome assembly and manually-curated proteome of model necrotroph Parastagonospora nodorum Sn15 reveals a genome-wide trove of candidate effector homologs, and redundancy of virulence-related functions within an accessory chromosome.</title>
        <authorList>
            <person name="Bertazzoni S."/>
            <person name="Jones D.A.B."/>
            <person name="Phan H.T."/>
            <person name="Tan K.-C."/>
            <person name="Hane J.K."/>
        </authorList>
    </citation>
    <scope>NUCLEOTIDE SEQUENCE [LARGE SCALE GENOMIC DNA]</scope>
    <source>
        <strain evidence="2">SN15 / ATCC MYA-4574 / FGSC 10173)</strain>
    </source>
</reference>
<dbReference type="Proteomes" id="UP000663193">
    <property type="component" value="Chromosome 8"/>
</dbReference>
<evidence type="ECO:0000313" key="1">
    <source>
        <dbReference type="EMBL" id="QRC98479.1"/>
    </source>
</evidence>